<keyword evidence="2" id="KW-1185">Reference proteome</keyword>
<dbReference type="AlphaFoldDB" id="A0A1C7MQ19"/>
<proteinExistence type="predicted"/>
<evidence type="ECO:0000313" key="2">
    <source>
        <dbReference type="Proteomes" id="UP000092993"/>
    </source>
</evidence>
<dbReference type="EMBL" id="LUGG01000001">
    <property type="protein sequence ID" value="OBZ78952.1"/>
    <property type="molecule type" value="Genomic_DNA"/>
</dbReference>
<name>A0A1C7MQ19_GRIFR</name>
<dbReference type="OrthoDB" id="10537853at2759"/>
<reference evidence="1 2" key="1">
    <citation type="submission" date="2016-03" db="EMBL/GenBank/DDBJ databases">
        <title>Whole genome sequencing of Grifola frondosa 9006-11.</title>
        <authorList>
            <person name="Min B."/>
            <person name="Park H."/>
            <person name="Kim J.-G."/>
            <person name="Cho H."/>
            <person name="Oh Y.-L."/>
            <person name="Kong W.-S."/>
            <person name="Choi I.-G."/>
        </authorList>
    </citation>
    <scope>NUCLEOTIDE SEQUENCE [LARGE SCALE GENOMIC DNA]</scope>
    <source>
        <strain evidence="1 2">9006-11</strain>
    </source>
</reference>
<organism evidence="1 2">
    <name type="scientific">Grifola frondosa</name>
    <name type="common">Maitake</name>
    <name type="synonym">Polyporus frondosus</name>
    <dbReference type="NCBI Taxonomy" id="5627"/>
    <lineage>
        <taxon>Eukaryota</taxon>
        <taxon>Fungi</taxon>
        <taxon>Dikarya</taxon>
        <taxon>Basidiomycota</taxon>
        <taxon>Agaricomycotina</taxon>
        <taxon>Agaricomycetes</taxon>
        <taxon>Polyporales</taxon>
        <taxon>Grifolaceae</taxon>
        <taxon>Grifola</taxon>
    </lineage>
</organism>
<gene>
    <name evidence="1" type="ORF">A0H81_00516</name>
</gene>
<dbReference type="Proteomes" id="UP000092993">
    <property type="component" value="Unassembled WGS sequence"/>
</dbReference>
<protein>
    <submittedName>
        <fullName evidence="1">Uncharacterized protein</fullName>
    </submittedName>
</protein>
<accession>A0A1C7MQ19</accession>
<evidence type="ECO:0000313" key="1">
    <source>
        <dbReference type="EMBL" id="OBZ78952.1"/>
    </source>
</evidence>
<comment type="caution">
    <text evidence="1">The sequence shown here is derived from an EMBL/GenBank/DDBJ whole genome shotgun (WGS) entry which is preliminary data.</text>
</comment>
<sequence length="102" mass="11404">MIKDDDRSVPSVNLALPPVGWQRTLAHAAQRTTVCAWEKTVVIAKQPSKSVQSECLVRTWALYIHEVGIGRLHQPLELVAALFVLMRRVKEIDGESLISDDT</sequence>